<feature type="transmembrane region" description="Helical" evidence="6">
    <location>
        <begin position="45"/>
        <end position="65"/>
    </location>
</feature>
<feature type="transmembrane region" description="Helical" evidence="6">
    <location>
        <begin position="254"/>
        <end position="274"/>
    </location>
</feature>
<accession>A0A323UGP0</accession>
<evidence type="ECO:0000313" key="8">
    <source>
        <dbReference type="EMBL" id="PZA12142.1"/>
    </source>
</evidence>
<evidence type="ECO:0000256" key="6">
    <source>
        <dbReference type="SAM" id="Phobius"/>
    </source>
</evidence>
<feature type="transmembrane region" description="Helical" evidence="6">
    <location>
        <begin position="77"/>
        <end position="102"/>
    </location>
</feature>
<dbReference type="RefSeq" id="WP_110785660.1">
    <property type="nucleotide sequence ID" value="NZ_QKQS01000013.1"/>
</dbReference>
<feature type="transmembrane region" description="Helical" evidence="6">
    <location>
        <begin position="108"/>
        <end position="126"/>
    </location>
</feature>
<dbReference type="PANTHER" id="PTHR32322:SF18">
    <property type="entry name" value="S-ADENOSYLMETHIONINE_S-ADENOSYLHOMOCYSTEINE TRANSPORTER"/>
    <property type="match status" value="1"/>
</dbReference>
<evidence type="ECO:0000256" key="3">
    <source>
        <dbReference type="ARBA" id="ARBA00022692"/>
    </source>
</evidence>
<dbReference type="OrthoDB" id="7850605at2"/>
<dbReference type="SUPFAM" id="SSF103481">
    <property type="entry name" value="Multidrug resistance efflux transporter EmrE"/>
    <property type="match status" value="2"/>
</dbReference>
<feature type="domain" description="EamA" evidence="7">
    <location>
        <begin position="162"/>
        <end position="297"/>
    </location>
</feature>
<protein>
    <submittedName>
        <fullName evidence="8">EamA family transporter</fullName>
    </submittedName>
</protein>
<sequence>MSNPSPIPARGRIASGGLVFLTVTTVAWGLSWPVTKYLIAQWPPLPLRGLTGIAGSLALFGYAALRGDSLAVPRGQRLRLVISAFFNVTLWMAVMGLALLWLPAGETAVIAYTMPVWTALLAWPLLGERLTLRRVAALVLAFGGIAALMGAAGFAASLAKLPGILLALIGALGFALGTIFLKRFPIALPGATSAAWQIGLGCIPVAAIGLAFEIPHPSVLTPLGWAGIVYLIVIQFCVAYVCWFAALQRLPASVAAIGTMATPVIGVVASAVALHEPLGLGQIAALVMTLAGVALATRS</sequence>
<keyword evidence="5 6" id="KW-0472">Membrane</keyword>
<keyword evidence="2" id="KW-1003">Cell membrane</keyword>
<gene>
    <name evidence="8" type="ORF">DNX69_08980</name>
</gene>
<dbReference type="InterPro" id="IPR000620">
    <property type="entry name" value="EamA_dom"/>
</dbReference>
<feature type="transmembrane region" description="Helical" evidence="6">
    <location>
        <begin position="224"/>
        <end position="247"/>
    </location>
</feature>
<comment type="subcellular location">
    <subcellularLocation>
        <location evidence="1">Cell membrane</location>
        <topology evidence="1">Multi-pass membrane protein</topology>
    </subcellularLocation>
</comment>
<dbReference type="PANTHER" id="PTHR32322">
    <property type="entry name" value="INNER MEMBRANE TRANSPORTER"/>
    <property type="match status" value="1"/>
</dbReference>
<dbReference type="Gene3D" id="1.10.3730.20">
    <property type="match status" value="1"/>
</dbReference>
<evidence type="ECO:0000256" key="1">
    <source>
        <dbReference type="ARBA" id="ARBA00004651"/>
    </source>
</evidence>
<feature type="transmembrane region" description="Helical" evidence="6">
    <location>
        <begin position="135"/>
        <end position="155"/>
    </location>
</feature>
<name>A0A323UGP0_RHOPL</name>
<dbReference type="Pfam" id="PF00892">
    <property type="entry name" value="EamA"/>
    <property type="match status" value="2"/>
</dbReference>
<dbReference type="InterPro" id="IPR050638">
    <property type="entry name" value="AA-Vitamin_Transporters"/>
</dbReference>
<comment type="caution">
    <text evidence="8">The sequence shown here is derived from an EMBL/GenBank/DDBJ whole genome shotgun (WGS) entry which is preliminary data.</text>
</comment>
<feature type="transmembrane region" description="Helical" evidence="6">
    <location>
        <begin position="280"/>
        <end position="297"/>
    </location>
</feature>
<feature type="transmembrane region" description="Helical" evidence="6">
    <location>
        <begin position="161"/>
        <end position="181"/>
    </location>
</feature>
<keyword evidence="4 6" id="KW-1133">Transmembrane helix</keyword>
<reference evidence="8 9" key="1">
    <citation type="submission" date="2018-06" db="EMBL/GenBank/DDBJ databases">
        <title>Draft Whole-Genome Sequence of the purple photosynthetic bacterium Rhodospeudomonas palustris XCP.</title>
        <authorList>
            <person name="Rayyan A."/>
            <person name="Meyer T.E."/>
            <person name="Kyndt J.A."/>
        </authorList>
    </citation>
    <scope>NUCLEOTIDE SEQUENCE [LARGE SCALE GENOMIC DNA]</scope>
    <source>
        <strain evidence="8 9">XCP</strain>
    </source>
</reference>
<proteinExistence type="predicted"/>
<organism evidence="8 9">
    <name type="scientific">Rhodopseudomonas palustris</name>
    <dbReference type="NCBI Taxonomy" id="1076"/>
    <lineage>
        <taxon>Bacteria</taxon>
        <taxon>Pseudomonadati</taxon>
        <taxon>Pseudomonadota</taxon>
        <taxon>Alphaproteobacteria</taxon>
        <taxon>Hyphomicrobiales</taxon>
        <taxon>Nitrobacteraceae</taxon>
        <taxon>Rhodopseudomonas</taxon>
    </lineage>
</organism>
<keyword evidence="3 6" id="KW-0812">Transmembrane</keyword>
<dbReference type="Proteomes" id="UP000248134">
    <property type="component" value="Unassembled WGS sequence"/>
</dbReference>
<feature type="domain" description="EamA" evidence="7">
    <location>
        <begin position="17"/>
        <end position="148"/>
    </location>
</feature>
<dbReference type="GO" id="GO:0005886">
    <property type="term" value="C:plasma membrane"/>
    <property type="evidence" value="ECO:0007669"/>
    <property type="project" value="UniProtKB-SubCell"/>
</dbReference>
<feature type="transmembrane region" description="Helical" evidence="6">
    <location>
        <begin position="193"/>
        <end position="212"/>
    </location>
</feature>
<evidence type="ECO:0000256" key="2">
    <source>
        <dbReference type="ARBA" id="ARBA00022475"/>
    </source>
</evidence>
<evidence type="ECO:0000256" key="5">
    <source>
        <dbReference type="ARBA" id="ARBA00023136"/>
    </source>
</evidence>
<dbReference type="EMBL" id="QKQS01000013">
    <property type="protein sequence ID" value="PZA12142.1"/>
    <property type="molecule type" value="Genomic_DNA"/>
</dbReference>
<evidence type="ECO:0000313" key="9">
    <source>
        <dbReference type="Proteomes" id="UP000248134"/>
    </source>
</evidence>
<dbReference type="InterPro" id="IPR037185">
    <property type="entry name" value="EmrE-like"/>
</dbReference>
<dbReference type="AlphaFoldDB" id="A0A323UGP0"/>
<evidence type="ECO:0000259" key="7">
    <source>
        <dbReference type="Pfam" id="PF00892"/>
    </source>
</evidence>
<evidence type="ECO:0000256" key="4">
    <source>
        <dbReference type="ARBA" id="ARBA00022989"/>
    </source>
</evidence>